<keyword evidence="1" id="KW-1133">Transmembrane helix</keyword>
<gene>
    <name evidence="3" type="ORF">PF007_g27947</name>
    <name evidence="2" type="ORF">PF009_g28820</name>
</gene>
<evidence type="ECO:0000313" key="4">
    <source>
        <dbReference type="Proteomes" id="UP000429523"/>
    </source>
</evidence>
<evidence type="ECO:0000256" key="1">
    <source>
        <dbReference type="SAM" id="Phobius"/>
    </source>
</evidence>
<name>A0A6A3DP28_9STRA</name>
<evidence type="ECO:0000313" key="2">
    <source>
        <dbReference type="EMBL" id="KAE8920891.1"/>
    </source>
</evidence>
<feature type="transmembrane region" description="Helical" evidence="1">
    <location>
        <begin position="83"/>
        <end position="103"/>
    </location>
</feature>
<feature type="transmembrane region" description="Helical" evidence="1">
    <location>
        <begin position="168"/>
        <end position="188"/>
    </location>
</feature>
<accession>A0A6A3DP28</accession>
<dbReference type="Proteomes" id="UP000429523">
    <property type="component" value="Unassembled WGS sequence"/>
</dbReference>
<feature type="transmembrane region" description="Helical" evidence="1">
    <location>
        <begin position="130"/>
        <end position="147"/>
    </location>
</feature>
<reference evidence="4 5" key="1">
    <citation type="submission" date="2018-08" db="EMBL/GenBank/DDBJ databases">
        <title>Genomic investigation of the strawberry pathogen Phytophthora fragariae indicates pathogenicity is determined by transcriptional variation in three key races.</title>
        <authorList>
            <person name="Adams T.M."/>
            <person name="Armitage A.D."/>
            <person name="Sobczyk M.K."/>
            <person name="Bates H.J."/>
            <person name="Dunwell J.M."/>
            <person name="Nellist C.F."/>
            <person name="Harrison R.J."/>
        </authorList>
    </citation>
    <scope>NUCLEOTIDE SEQUENCE [LARGE SCALE GENOMIC DNA]</scope>
    <source>
        <strain evidence="3 5">NOV-71</strain>
        <strain evidence="2 4">NOV-9</strain>
    </source>
</reference>
<evidence type="ECO:0000313" key="3">
    <source>
        <dbReference type="EMBL" id="KAE9067756.1"/>
    </source>
</evidence>
<dbReference type="EMBL" id="QXGF01003763">
    <property type="protein sequence ID" value="KAE8920891.1"/>
    <property type="molecule type" value="Genomic_DNA"/>
</dbReference>
<keyword evidence="1" id="KW-0472">Membrane</keyword>
<evidence type="ECO:0000313" key="5">
    <source>
        <dbReference type="Proteomes" id="UP000441208"/>
    </source>
</evidence>
<dbReference type="EMBL" id="QXFZ01003661">
    <property type="protein sequence ID" value="KAE9067756.1"/>
    <property type="molecule type" value="Genomic_DNA"/>
</dbReference>
<comment type="caution">
    <text evidence="2">The sequence shown here is derived from an EMBL/GenBank/DDBJ whole genome shotgun (WGS) entry which is preliminary data.</text>
</comment>
<organism evidence="2 4">
    <name type="scientific">Phytophthora fragariae</name>
    <dbReference type="NCBI Taxonomy" id="53985"/>
    <lineage>
        <taxon>Eukaryota</taxon>
        <taxon>Sar</taxon>
        <taxon>Stramenopiles</taxon>
        <taxon>Oomycota</taxon>
        <taxon>Peronosporomycetes</taxon>
        <taxon>Peronosporales</taxon>
        <taxon>Peronosporaceae</taxon>
        <taxon>Phytophthora</taxon>
    </lineage>
</organism>
<dbReference type="Proteomes" id="UP000441208">
    <property type="component" value="Unassembled WGS sequence"/>
</dbReference>
<proteinExistence type="predicted"/>
<protein>
    <submittedName>
        <fullName evidence="2">Uncharacterized protein</fullName>
    </submittedName>
</protein>
<dbReference type="AlphaFoldDB" id="A0A6A3DP28"/>
<keyword evidence="1" id="KW-0812">Transmembrane</keyword>
<sequence length="203" mass="22622">MSSSWSKQGSALVQVLPVSGNQRRSISLDDSSSHVQLLQQLIDALELSKVSSTESHSTIAREVYVQCVVSTLHQTEMILLRSYITIFATFVLCPVVFYLVYIFELPNRPYFATLVSMSTIADVGQTSQRLLLLCGLEIVFLGIYVALIQRRLGVSALYQLAFVLRSQFILVQAKFVMLSLVILGFPLAHYGNGIIYRLGSKSH</sequence>